<reference evidence="3 4" key="1">
    <citation type="journal article" date="2010" name="Int. J. Syst. Evol. Microbiol.">
        <title>Bacillus horneckiae sp. nov., isolated from a spacecraft-assembly clean room.</title>
        <authorList>
            <person name="Vaishampayan P."/>
            <person name="Probst A."/>
            <person name="Krishnamurthi S."/>
            <person name="Ghosh S."/>
            <person name="Osman S."/>
            <person name="McDowall A."/>
            <person name="Ruckmani A."/>
            <person name="Mayilraj S."/>
            <person name="Venkateswaran K."/>
        </authorList>
    </citation>
    <scope>NUCLEOTIDE SEQUENCE [LARGE SCALE GENOMIC DNA]</scope>
    <source>
        <strain evidence="4">1PO1SC</strain>
    </source>
</reference>
<comment type="caution">
    <text evidence="3">The sequence shown here is derived from an EMBL/GenBank/DDBJ whole genome shotgun (WGS) entry which is preliminary data.</text>
</comment>
<dbReference type="Pfam" id="PF07905">
    <property type="entry name" value="PucR"/>
    <property type="match status" value="1"/>
</dbReference>
<name>A0A2N0ZC58_9BACI</name>
<evidence type="ECO:0000313" key="3">
    <source>
        <dbReference type="EMBL" id="PKG27111.1"/>
    </source>
</evidence>
<dbReference type="InterPro" id="IPR012914">
    <property type="entry name" value="PucR_dom"/>
</dbReference>
<feature type="domain" description="PucR C-terminal helix-turn-helix" evidence="2">
    <location>
        <begin position="461"/>
        <end position="519"/>
    </location>
</feature>
<evidence type="ECO:0000313" key="4">
    <source>
        <dbReference type="Proteomes" id="UP000233343"/>
    </source>
</evidence>
<dbReference type="Gene3D" id="1.10.10.2840">
    <property type="entry name" value="PucR C-terminal helix-turn-helix domain"/>
    <property type="match status" value="1"/>
</dbReference>
<dbReference type="InterPro" id="IPR051448">
    <property type="entry name" value="CdaR-like_regulators"/>
</dbReference>
<sequence>MKSYLTVEDILQRRHFERIEIAAGKEGLKRLVKWVHIVEVTKIGNLLRGNELILSTAVAWRERKELFISILQQLIKSNAAGLCIEIGTYTKAIPHEIIAMANKAEFPIILIMKEVPFVEITQDIHTLLINRQYDMLASLEEHSKILNKKLLSINHYDEILRVIYDDLQAQIVLLFKNYETRFFPDIGDLKKSILMKAIETERCEELSKYSILSTPIELLGESYAEILIVSESRALTEYDQLILDRTANALAQFFVRELFVEEKRRVEETEWVNAWLDGRETKASILENLSYYMPRVSPQGAVVCIYQQEERSQNINLTYFKLYFRSILEQKGFSFLAIEKYHSVILIIINERRESDWKKRMTEAIQRLLESDLEIGKLNSKPQIGVGKYVSQLERISESLETAVETVRINKQLATSNSYFYDDLHIFRVISILNRQLDLQEIVMEYLEPVVTYDQEHNGKLLDTLKTYLACSGSKKETAKILFIVRQTLYHRLEKLEQLLGPDFMEHEKRLALEFMVKAHEYLVASKQEIIGVGKI</sequence>
<feature type="domain" description="Purine catabolism PurC-like" evidence="1">
    <location>
        <begin position="9"/>
        <end position="128"/>
    </location>
</feature>
<keyword evidence="4" id="KW-1185">Reference proteome</keyword>
<dbReference type="InterPro" id="IPR025736">
    <property type="entry name" value="PucR_C-HTH_dom"/>
</dbReference>
<evidence type="ECO:0000259" key="2">
    <source>
        <dbReference type="Pfam" id="PF13556"/>
    </source>
</evidence>
<dbReference type="Pfam" id="PF13556">
    <property type="entry name" value="HTH_30"/>
    <property type="match status" value="1"/>
</dbReference>
<dbReference type="RefSeq" id="WP_066198952.1">
    <property type="nucleotide sequence ID" value="NZ_JAMAUX010000002.1"/>
</dbReference>
<gene>
    <name evidence="3" type="ORF">CWS20_20835</name>
</gene>
<dbReference type="InterPro" id="IPR042070">
    <property type="entry name" value="PucR_C-HTH_sf"/>
</dbReference>
<evidence type="ECO:0000259" key="1">
    <source>
        <dbReference type="Pfam" id="PF07905"/>
    </source>
</evidence>
<dbReference type="AlphaFoldDB" id="A0A2N0ZC58"/>
<protein>
    <submittedName>
        <fullName evidence="3">PucR family transcriptional regulator</fullName>
    </submittedName>
</protein>
<dbReference type="Proteomes" id="UP000233343">
    <property type="component" value="Unassembled WGS sequence"/>
</dbReference>
<proteinExistence type="predicted"/>
<organism evidence="3 4">
    <name type="scientific">Cytobacillus horneckiae</name>
    <dbReference type="NCBI Taxonomy" id="549687"/>
    <lineage>
        <taxon>Bacteria</taxon>
        <taxon>Bacillati</taxon>
        <taxon>Bacillota</taxon>
        <taxon>Bacilli</taxon>
        <taxon>Bacillales</taxon>
        <taxon>Bacillaceae</taxon>
        <taxon>Cytobacillus</taxon>
    </lineage>
</organism>
<dbReference type="PANTHER" id="PTHR33744">
    <property type="entry name" value="CARBOHYDRATE DIACID REGULATOR"/>
    <property type="match status" value="1"/>
</dbReference>
<accession>A0A2N0ZC58</accession>
<dbReference type="EMBL" id="PISD01000050">
    <property type="protein sequence ID" value="PKG27111.1"/>
    <property type="molecule type" value="Genomic_DNA"/>
</dbReference>